<comment type="caution">
    <text evidence="6">The sequence shown here is derived from an EMBL/GenBank/DDBJ whole genome shotgun (WGS) entry which is preliminary data.</text>
</comment>
<dbReference type="PRINTS" id="PR00032">
    <property type="entry name" value="HTHARAC"/>
</dbReference>
<protein>
    <submittedName>
        <fullName evidence="6">AraC family transcriptional regulator</fullName>
    </submittedName>
</protein>
<feature type="transmembrane region" description="Helical" evidence="4">
    <location>
        <begin position="180"/>
        <end position="200"/>
    </location>
</feature>
<reference evidence="6 7" key="1">
    <citation type="submission" date="2018-07" db="EMBL/GenBank/DDBJ databases">
        <title>Genomic Encyclopedia of Type Strains, Phase IV (KMG-IV): sequencing the most valuable type-strain genomes for metagenomic binning, comparative biology and taxonomic classification.</title>
        <authorList>
            <person name="Goeker M."/>
        </authorList>
    </citation>
    <scope>NUCLEOTIDE SEQUENCE [LARGE SCALE GENOMIC DNA]</scope>
    <source>
        <strain evidence="6 7">DSM 101478</strain>
    </source>
</reference>
<feature type="transmembrane region" description="Helical" evidence="4">
    <location>
        <begin position="6"/>
        <end position="26"/>
    </location>
</feature>
<dbReference type="EMBL" id="QRAO01000001">
    <property type="protein sequence ID" value="RDK89027.1"/>
    <property type="molecule type" value="Genomic_DNA"/>
</dbReference>
<evidence type="ECO:0000256" key="2">
    <source>
        <dbReference type="ARBA" id="ARBA00023125"/>
    </source>
</evidence>
<dbReference type="InterPro" id="IPR018062">
    <property type="entry name" value="HTH_AraC-typ_CS"/>
</dbReference>
<keyword evidence="4" id="KW-0472">Membrane</keyword>
<dbReference type="SMART" id="SM00342">
    <property type="entry name" value="HTH_ARAC"/>
    <property type="match status" value="1"/>
</dbReference>
<dbReference type="SUPFAM" id="SSF46689">
    <property type="entry name" value="Homeodomain-like"/>
    <property type="match status" value="1"/>
</dbReference>
<dbReference type="InterPro" id="IPR018060">
    <property type="entry name" value="HTH_AraC"/>
</dbReference>
<keyword evidence="3" id="KW-0804">Transcription</keyword>
<dbReference type="AlphaFoldDB" id="A0A370QKY8"/>
<dbReference type="GO" id="GO:0043565">
    <property type="term" value="F:sequence-specific DNA binding"/>
    <property type="evidence" value="ECO:0007669"/>
    <property type="project" value="InterPro"/>
</dbReference>
<keyword evidence="2" id="KW-0238">DNA-binding</keyword>
<sequence length="368" mass="42774">MKFTLINSLILAGVIQGFIFGIIYLFSPKYKNRSSQYLALLILSFSYNNLQFYLADVGLLAGTKMYQTLYIPMGTLIPVFIYFYVLEFTGSLGFKKWKRFLFYIPFIVFFGNVLLYKIWNIISPVGVQLYEKFKFVNNIQSVFSLFYTLVLIGLSYIHINKIEKPQATHSLDNLRWLKKTLLLLFVLSLLWSIALVKYLTDTAYSTYFNILWAGLSFAIYWLVHLGIYKYGVREDRKKIRNYVTQKKTPLVTEHHKNEHIARLEQFLRVEKNFLDQNLTLTSVAKELGISKGHLSRVINTELQTSFSDYVNTLRVQEAQNHLSNPEFSKYTLVAIGLEAGFNSKSTFNNTFKKITGSTPSQYKQKHSK</sequence>
<dbReference type="Proteomes" id="UP000255317">
    <property type="component" value="Unassembled WGS sequence"/>
</dbReference>
<dbReference type="PROSITE" id="PS01124">
    <property type="entry name" value="HTH_ARAC_FAMILY_2"/>
    <property type="match status" value="1"/>
</dbReference>
<evidence type="ECO:0000313" key="7">
    <source>
        <dbReference type="Proteomes" id="UP000255317"/>
    </source>
</evidence>
<evidence type="ECO:0000313" key="6">
    <source>
        <dbReference type="EMBL" id="RDK89027.1"/>
    </source>
</evidence>
<dbReference type="InterPro" id="IPR009057">
    <property type="entry name" value="Homeodomain-like_sf"/>
</dbReference>
<dbReference type="Gene3D" id="1.10.10.60">
    <property type="entry name" value="Homeodomain-like"/>
    <property type="match status" value="2"/>
</dbReference>
<dbReference type="Pfam" id="PF12833">
    <property type="entry name" value="HTH_18"/>
    <property type="match status" value="1"/>
</dbReference>
<feature type="transmembrane region" description="Helical" evidence="4">
    <location>
        <begin position="38"/>
        <end position="55"/>
    </location>
</feature>
<keyword evidence="4" id="KW-0812">Transmembrane</keyword>
<evidence type="ECO:0000256" key="4">
    <source>
        <dbReference type="SAM" id="Phobius"/>
    </source>
</evidence>
<evidence type="ECO:0000256" key="3">
    <source>
        <dbReference type="ARBA" id="ARBA00023163"/>
    </source>
</evidence>
<keyword evidence="7" id="KW-1185">Reference proteome</keyword>
<feature type="domain" description="HTH araC/xylS-type" evidence="5">
    <location>
        <begin position="264"/>
        <end position="365"/>
    </location>
</feature>
<dbReference type="InterPro" id="IPR020449">
    <property type="entry name" value="Tscrpt_reg_AraC-type_HTH"/>
</dbReference>
<dbReference type="PANTHER" id="PTHR43280">
    <property type="entry name" value="ARAC-FAMILY TRANSCRIPTIONAL REGULATOR"/>
    <property type="match status" value="1"/>
</dbReference>
<dbReference type="GO" id="GO:0003700">
    <property type="term" value="F:DNA-binding transcription factor activity"/>
    <property type="evidence" value="ECO:0007669"/>
    <property type="project" value="InterPro"/>
</dbReference>
<feature type="transmembrane region" description="Helical" evidence="4">
    <location>
        <begin position="100"/>
        <end position="119"/>
    </location>
</feature>
<proteinExistence type="predicted"/>
<feature type="transmembrane region" description="Helical" evidence="4">
    <location>
        <begin position="67"/>
        <end position="88"/>
    </location>
</feature>
<gene>
    <name evidence="6" type="ORF">C8D94_101906</name>
</gene>
<organism evidence="6 7">
    <name type="scientific">Marinirhabdus gelatinilytica</name>
    <dbReference type="NCBI Taxonomy" id="1703343"/>
    <lineage>
        <taxon>Bacteria</taxon>
        <taxon>Pseudomonadati</taxon>
        <taxon>Bacteroidota</taxon>
        <taxon>Flavobacteriia</taxon>
        <taxon>Flavobacteriales</taxon>
        <taxon>Flavobacteriaceae</taxon>
    </lineage>
</organism>
<dbReference type="OrthoDB" id="9779074at2"/>
<feature type="transmembrane region" description="Helical" evidence="4">
    <location>
        <begin position="139"/>
        <end position="159"/>
    </location>
</feature>
<dbReference type="PROSITE" id="PS00041">
    <property type="entry name" value="HTH_ARAC_FAMILY_1"/>
    <property type="match status" value="1"/>
</dbReference>
<keyword evidence="4" id="KW-1133">Transmembrane helix</keyword>
<name>A0A370QKY8_9FLAO</name>
<evidence type="ECO:0000259" key="5">
    <source>
        <dbReference type="PROSITE" id="PS01124"/>
    </source>
</evidence>
<feature type="transmembrane region" description="Helical" evidence="4">
    <location>
        <begin position="206"/>
        <end position="228"/>
    </location>
</feature>
<dbReference type="PANTHER" id="PTHR43280:SF29">
    <property type="entry name" value="ARAC-FAMILY TRANSCRIPTIONAL REGULATOR"/>
    <property type="match status" value="1"/>
</dbReference>
<dbReference type="RefSeq" id="WP_115122673.1">
    <property type="nucleotide sequence ID" value="NZ_QRAO01000001.1"/>
</dbReference>
<evidence type="ECO:0000256" key="1">
    <source>
        <dbReference type="ARBA" id="ARBA00023015"/>
    </source>
</evidence>
<keyword evidence="1" id="KW-0805">Transcription regulation</keyword>
<accession>A0A370QKY8</accession>